<sequence>MIHIERSDTEYALLAGHYRKSKTRLIRDRAHAAILSMQGRSIPDIAGILLRNEETVREWLHSFEKTRISSIFPAYDDNTNAAKLTEEQLKEIQETLGKPPSNAKGSLPSPFWDIKKLKEYVSAEYGVVYESDRSYHHIFALSNFSFKLPEGFDRRRNDSLVEKRMLEIQREIKVRQKQDYYVFFADECSLCWETEYRRVWLPRGEKTVLKVNREKIRQNYFGALNIETKKEELVLLSWQNTDNIIEALRELTRRYHDQKLCLVWDNAKWHRSKELRMLLGKDKEFSHIRFIWLPPYAPDKNPQEHVWKIGKDAVKNTVTETFGELKRIFETSIQGRKFNYEMSGI</sequence>
<dbReference type="InterPro" id="IPR047655">
    <property type="entry name" value="Transpos_IS630-like"/>
</dbReference>
<dbReference type="GO" id="GO:0003676">
    <property type="term" value="F:nucleic acid binding"/>
    <property type="evidence" value="ECO:0007669"/>
    <property type="project" value="InterPro"/>
</dbReference>
<dbReference type="Gene3D" id="3.30.420.10">
    <property type="entry name" value="Ribonuclease H-like superfamily/Ribonuclease H"/>
    <property type="match status" value="1"/>
</dbReference>
<feature type="domain" description="Tc1-like transposase DDE" evidence="1">
    <location>
        <begin position="182"/>
        <end position="321"/>
    </location>
</feature>
<dbReference type="Pfam" id="PF13384">
    <property type="entry name" value="HTH_23"/>
    <property type="match status" value="1"/>
</dbReference>
<gene>
    <name evidence="2" type="ORF">A2650_04635</name>
</gene>
<evidence type="ECO:0000313" key="3">
    <source>
        <dbReference type="Proteomes" id="UP000177117"/>
    </source>
</evidence>
<name>A0A1F8EIG7_9BACT</name>
<evidence type="ECO:0000259" key="1">
    <source>
        <dbReference type="Pfam" id="PF13358"/>
    </source>
</evidence>
<dbReference type="EMBL" id="MGJD01000017">
    <property type="protein sequence ID" value="OGN00647.1"/>
    <property type="molecule type" value="Genomic_DNA"/>
</dbReference>
<evidence type="ECO:0000313" key="2">
    <source>
        <dbReference type="EMBL" id="OGN00647.1"/>
    </source>
</evidence>
<protein>
    <recommendedName>
        <fullName evidence="1">Tc1-like transposase DDE domain-containing protein</fullName>
    </recommendedName>
</protein>
<dbReference type="Proteomes" id="UP000177117">
    <property type="component" value="Unassembled WGS sequence"/>
</dbReference>
<dbReference type="InterPro" id="IPR038717">
    <property type="entry name" value="Tc1-like_DDE_dom"/>
</dbReference>
<accession>A0A1F8EIG7</accession>
<dbReference type="NCBIfam" id="NF033545">
    <property type="entry name" value="transpos_IS630"/>
    <property type="match status" value="1"/>
</dbReference>
<dbReference type="Pfam" id="PF13358">
    <property type="entry name" value="DDE_3"/>
    <property type="match status" value="1"/>
</dbReference>
<dbReference type="AlphaFoldDB" id="A0A1F8EIG7"/>
<proteinExistence type="predicted"/>
<reference evidence="2 3" key="1">
    <citation type="journal article" date="2016" name="Nat. Commun.">
        <title>Thousands of microbial genomes shed light on interconnected biogeochemical processes in an aquifer system.</title>
        <authorList>
            <person name="Anantharaman K."/>
            <person name="Brown C.T."/>
            <person name="Hug L.A."/>
            <person name="Sharon I."/>
            <person name="Castelle C.J."/>
            <person name="Probst A.J."/>
            <person name="Thomas B.C."/>
            <person name="Singh A."/>
            <person name="Wilkins M.J."/>
            <person name="Karaoz U."/>
            <person name="Brodie E.L."/>
            <person name="Williams K.H."/>
            <person name="Hubbard S.S."/>
            <person name="Banfield J.F."/>
        </authorList>
    </citation>
    <scope>NUCLEOTIDE SEQUENCE [LARGE SCALE GENOMIC DNA]</scope>
</reference>
<comment type="caution">
    <text evidence="2">The sequence shown here is derived from an EMBL/GenBank/DDBJ whole genome shotgun (WGS) entry which is preliminary data.</text>
</comment>
<organism evidence="2 3">
    <name type="scientific">Candidatus Yanofskybacteria bacterium RIFCSPHIGHO2_01_FULL_41_53</name>
    <dbReference type="NCBI Taxonomy" id="1802663"/>
    <lineage>
        <taxon>Bacteria</taxon>
        <taxon>Candidatus Yanofskyibacteriota</taxon>
    </lineage>
</organism>
<dbReference type="InterPro" id="IPR036397">
    <property type="entry name" value="RNaseH_sf"/>
</dbReference>